<dbReference type="InterPro" id="IPR029058">
    <property type="entry name" value="AB_hydrolase_fold"/>
</dbReference>
<protein>
    <recommendedName>
        <fullName evidence="3">Esterase</fullName>
    </recommendedName>
</protein>
<dbReference type="EMBL" id="FUXX01000003">
    <property type="protein sequence ID" value="SKA58027.1"/>
    <property type="molecule type" value="Genomic_DNA"/>
</dbReference>
<dbReference type="InterPro" id="IPR008886">
    <property type="entry name" value="UPF0227/Esterase_YqiA"/>
</dbReference>
<dbReference type="AlphaFoldDB" id="A0A1T4UZB3"/>
<evidence type="ECO:0008006" key="3">
    <source>
        <dbReference type="Google" id="ProtNLM"/>
    </source>
</evidence>
<keyword evidence="2" id="KW-1185">Reference proteome</keyword>
<sequence>MFAYIHGLNSDGERSRKNLTECLGQKVFNLTWECDRPFDENIAYLIAQCENIEEENPVDIPLFESPVWERFVMIGSSMGGYYAAVLSAIKDYPCALLNPVVYPKRTLQKFKGTNTNFATGIKYEMTQEIIDSYNFCGNLKKPLIDRAIVLGRNDEVLDYKEAEAFFRGAAEILITDCNHQIKDYSPFKKLIADLQYRAVFFNDD</sequence>
<dbReference type="Gene3D" id="3.40.50.1820">
    <property type="entry name" value="alpha/beta hydrolase"/>
    <property type="match status" value="1"/>
</dbReference>
<name>A0A1T4UZB3_9GAMM</name>
<organism evidence="1 2">
    <name type="scientific">Succinivibrio dextrinosolvens DSM 3072</name>
    <dbReference type="NCBI Taxonomy" id="1123324"/>
    <lineage>
        <taxon>Bacteria</taxon>
        <taxon>Pseudomonadati</taxon>
        <taxon>Pseudomonadota</taxon>
        <taxon>Gammaproteobacteria</taxon>
        <taxon>Aeromonadales</taxon>
        <taxon>Succinivibrionaceae</taxon>
        <taxon>Succinivibrio</taxon>
    </lineage>
</organism>
<evidence type="ECO:0000313" key="2">
    <source>
        <dbReference type="Proteomes" id="UP000242432"/>
    </source>
</evidence>
<dbReference type="SUPFAM" id="SSF53474">
    <property type="entry name" value="alpha/beta-Hydrolases"/>
    <property type="match status" value="1"/>
</dbReference>
<dbReference type="PANTHER" id="PTHR35602">
    <property type="entry name" value="ESTERASE YQIA-RELATED"/>
    <property type="match status" value="1"/>
</dbReference>
<gene>
    <name evidence="1" type="ORF">SAMN02745213_00320</name>
</gene>
<accession>A0A1T4UZB3</accession>
<evidence type="ECO:0000313" key="1">
    <source>
        <dbReference type="EMBL" id="SKA58027.1"/>
    </source>
</evidence>
<dbReference type="RefSeq" id="WP_078927938.1">
    <property type="nucleotide sequence ID" value="NZ_FUXX01000003.1"/>
</dbReference>
<reference evidence="2" key="1">
    <citation type="submission" date="2017-02" db="EMBL/GenBank/DDBJ databases">
        <authorList>
            <person name="Varghese N."/>
            <person name="Submissions S."/>
        </authorList>
    </citation>
    <scope>NUCLEOTIDE SEQUENCE [LARGE SCALE GENOMIC DNA]</scope>
    <source>
        <strain evidence="2">DSM 3072</strain>
    </source>
</reference>
<proteinExistence type="predicted"/>
<dbReference type="PANTHER" id="PTHR35602:SF2">
    <property type="entry name" value="UPF0227 PROTEIN YCFP"/>
    <property type="match status" value="1"/>
</dbReference>
<dbReference type="Pfam" id="PF05728">
    <property type="entry name" value="UPF0227"/>
    <property type="match status" value="1"/>
</dbReference>
<dbReference type="Proteomes" id="UP000242432">
    <property type="component" value="Unassembled WGS sequence"/>
</dbReference>